<evidence type="ECO:0000259" key="4">
    <source>
        <dbReference type="Pfam" id="PF12770"/>
    </source>
</evidence>
<dbReference type="Pfam" id="PF13181">
    <property type="entry name" value="TPR_8"/>
    <property type="match status" value="1"/>
</dbReference>
<sequence>MGKLVVLELEGSLSEDGFRVRLQMGEDGKRPNIQLSGDLPSEPNLAQLVESHWIDKYRPLGLPNTRGIKPKGIKYDGVLSRIKECKESGDRLCDRLNQWLSSPDFRAIDLQIREALNPTDPDPIRLILRTTCNELQKLPWHNWQLLSKYPNAEVSFSDLDFRRSDPLSTTPPGKVRILAILGHQDRIDTTEDQQILNSLPNAQVTFLTEPKRAQINDQLWEQPWDILFFAGHSETEGDTGKIYINPDEYLTIDDIWYGLRKSVAQGLKLAIFNSCDGLGLAQRLDDAQIPQMIVMRDYVPDRVAQKFLTSFLLNFSQGYSFEVAVREAREKLQGLEDQIPCATWLPVIWQHPDYISPTWDDLVGQSKWSFVSWKSSKIQIGIILATCLGLTSYFAFRPQIATYLNRVGVDYIRKDQYHRAITYLQSAIIVNPQQSSAINNLGSIYERWGENDLALTMYRRAKLLGDAWGCKGEALIYMKDKKFIRASELQRVCLQQIIASDTQSPLGEYLIRKDLGISLLHKKSFSAMKQQDYLEAEDHLRIAIDIKPQEGVANCVLAQVLEAKGKSNKALEQWDFCVEFAQDEYPDEAEWIKMGKMRLEESGEN</sequence>
<feature type="repeat" description="TPR" evidence="3">
    <location>
        <begin position="401"/>
        <end position="434"/>
    </location>
</feature>
<dbReference type="EMBL" id="JAQPOK010000067">
    <property type="protein sequence ID" value="MDJ1178797.1"/>
    <property type="molecule type" value="Genomic_DNA"/>
</dbReference>
<protein>
    <submittedName>
        <fullName evidence="5">CHAT domain-containing protein</fullName>
    </submittedName>
</protein>
<reference evidence="5 6" key="1">
    <citation type="submission" date="2023-01" db="EMBL/GenBank/DDBJ databases">
        <title>Novel diversity within Roseofilum (Cyanobacteria; Desertifilaceae) from marine benthic mats with descriptions of four novel species.</title>
        <authorList>
            <person name="Wang Y."/>
            <person name="Berthold D.E."/>
            <person name="Hu J."/>
            <person name="Lefler F.W."/>
            <person name="Laughinghouse H.D. IV."/>
        </authorList>
    </citation>
    <scope>NUCLEOTIDE SEQUENCE [LARGE SCALE GENOMIC DNA]</scope>
    <source>
        <strain evidence="5 6">BLCC-M91</strain>
    </source>
</reference>
<dbReference type="SUPFAM" id="SSF48452">
    <property type="entry name" value="TPR-like"/>
    <property type="match status" value="1"/>
</dbReference>
<dbReference type="InterPro" id="IPR011990">
    <property type="entry name" value="TPR-like_helical_dom_sf"/>
</dbReference>
<evidence type="ECO:0000256" key="1">
    <source>
        <dbReference type="ARBA" id="ARBA00022737"/>
    </source>
</evidence>
<dbReference type="InterPro" id="IPR024983">
    <property type="entry name" value="CHAT_dom"/>
</dbReference>
<dbReference type="Pfam" id="PF12770">
    <property type="entry name" value="CHAT"/>
    <property type="match status" value="1"/>
</dbReference>
<keyword evidence="2 3" id="KW-0802">TPR repeat</keyword>
<evidence type="ECO:0000313" key="6">
    <source>
        <dbReference type="Proteomes" id="UP001231370"/>
    </source>
</evidence>
<organism evidence="5 6">
    <name type="scientific">Roseofilum halophilum BLCC-M91</name>
    <dbReference type="NCBI Taxonomy" id="3022259"/>
    <lineage>
        <taxon>Bacteria</taxon>
        <taxon>Bacillati</taxon>
        <taxon>Cyanobacteriota</taxon>
        <taxon>Cyanophyceae</taxon>
        <taxon>Desertifilales</taxon>
        <taxon>Desertifilaceae</taxon>
        <taxon>Roseofilum</taxon>
        <taxon>Roseofilum halophilum</taxon>
    </lineage>
</organism>
<dbReference type="InterPro" id="IPR019734">
    <property type="entry name" value="TPR_rpt"/>
</dbReference>
<evidence type="ECO:0000256" key="2">
    <source>
        <dbReference type="ARBA" id="ARBA00022803"/>
    </source>
</evidence>
<keyword evidence="1" id="KW-0677">Repeat</keyword>
<keyword evidence="6" id="KW-1185">Reference proteome</keyword>
<feature type="domain" description="CHAT" evidence="4">
    <location>
        <begin position="200"/>
        <end position="336"/>
    </location>
</feature>
<gene>
    <name evidence="5" type="ORF">PJF56_07975</name>
</gene>
<accession>A0ABT7BHY7</accession>
<dbReference type="PANTHER" id="PTHR44186:SF1">
    <property type="entry name" value="BARDET-BIEDL SYNDROME 4 PROTEIN"/>
    <property type="match status" value="1"/>
</dbReference>
<evidence type="ECO:0000313" key="5">
    <source>
        <dbReference type="EMBL" id="MDJ1178797.1"/>
    </source>
</evidence>
<dbReference type="Proteomes" id="UP001231370">
    <property type="component" value="Unassembled WGS sequence"/>
</dbReference>
<proteinExistence type="predicted"/>
<name>A0ABT7BHY7_9CYAN</name>
<comment type="caution">
    <text evidence="5">The sequence shown here is derived from an EMBL/GenBank/DDBJ whole genome shotgun (WGS) entry which is preliminary data.</text>
</comment>
<dbReference type="PANTHER" id="PTHR44186">
    <property type="match status" value="1"/>
</dbReference>
<dbReference type="SMART" id="SM00028">
    <property type="entry name" value="TPR"/>
    <property type="match status" value="4"/>
</dbReference>
<dbReference type="RefSeq" id="WP_283762109.1">
    <property type="nucleotide sequence ID" value="NZ_JAQPOK010000067.1"/>
</dbReference>
<evidence type="ECO:0000256" key="3">
    <source>
        <dbReference type="PROSITE-ProRule" id="PRU00339"/>
    </source>
</evidence>
<dbReference type="Gene3D" id="1.25.40.10">
    <property type="entry name" value="Tetratricopeptide repeat domain"/>
    <property type="match status" value="2"/>
</dbReference>
<dbReference type="PROSITE" id="PS50005">
    <property type="entry name" value="TPR"/>
    <property type="match status" value="1"/>
</dbReference>